<dbReference type="Pfam" id="PF13181">
    <property type="entry name" value="TPR_8"/>
    <property type="match status" value="2"/>
</dbReference>
<dbReference type="Gene3D" id="3.40.50.2000">
    <property type="entry name" value="Glycogen Phosphorylase B"/>
    <property type="match status" value="1"/>
</dbReference>
<accession>A0AAD0XFL6</accession>
<dbReference type="RefSeq" id="WP_061789203.1">
    <property type="nucleotide sequence ID" value="NZ_CP024996.1"/>
</dbReference>
<protein>
    <submittedName>
        <fullName evidence="1">Tetratricopeptide repeat protein</fullName>
    </submittedName>
</protein>
<dbReference type="SUPFAM" id="SSF53756">
    <property type="entry name" value="UDP-Glycosyltransferase/glycogen phosphorylase"/>
    <property type="match status" value="1"/>
</dbReference>
<proteinExistence type="predicted"/>
<dbReference type="EMBL" id="CP024996">
    <property type="protein sequence ID" value="AYR24336.1"/>
    <property type="molecule type" value="Genomic_DNA"/>
</dbReference>
<evidence type="ECO:0000313" key="2">
    <source>
        <dbReference type="Proteomes" id="UP000269199"/>
    </source>
</evidence>
<sequence length="528" mass="57869">MISSDPAKLSRIIGLMCEAIALRGAQQPAPALAALDQALALDPAFLPLHMQRADLLLEMNDLADAVAAYEACLALAPDYEEARLAYRAVLAQWAASLQAELVAEHQGDPQRAITLAQVCYKLDQPQQALAAIEAVLPLTRLEHQVLHANILLRLNRHEAALHCYSGSATDEVTRALVAFNRADILRRMGRIDEAQAGYEEALRCHADFPEAQVGRAHMLLTRQDYAQGWLAHEARFEMADLARLGMASPSTRPRWQPGEDVGGKHVLLWSEQGQGDSLQFVRYLPWVAQRAAEVTLCAPASLLPLLVPSLPQVRCVSSVEEAGPHDCQASLLSLPLLLDLPDPSQGPQPPYLYADPGRVQQWQTRLAQQGSAVPRRPRIGLVWAGRQYGAIHHSRDVPLAALLPLLDLPAEFVSLQVEIPLADQALYESLGGRLPMLPLTDWADTAALACALDLVISVDTAVAHLAGALGLPCFLLQRLEGEWRWGVQGAHSPWYPSLRLLRQQVRGDWSHVVQALVAACYERFSQCS</sequence>
<dbReference type="Gene3D" id="1.25.40.10">
    <property type="entry name" value="Tetratricopeptide repeat domain"/>
    <property type="match status" value="2"/>
</dbReference>
<reference evidence="1 2" key="1">
    <citation type="submission" date="2017-11" db="EMBL/GenBank/DDBJ databases">
        <title>Complete genome sequence of Herbaspirillum rubrisubalbicans DSM 11543.</title>
        <authorList>
            <person name="Chen M."/>
            <person name="An Q."/>
        </authorList>
    </citation>
    <scope>NUCLEOTIDE SEQUENCE [LARGE SCALE GENOMIC DNA]</scope>
    <source>
        <strain evidence="1 2">DSM 11543</strain>
    </source>
</reference>
<dbReference type="Proteomes" id="UP000269199">
    <property type="component" value="Chromosome"/>
</dbReference>
<dbReference type="AlphaFoldDB" id="A0AAD0XFL6"/>
<dbReference type="InterPro" id="IPR011990">
    <property type="entry name" value="TPR-like_helical_dom_sf"/>
</dbReference>
<dbReference type="InterPro" id="IPR019734">
    <property type="entry name" value="TPR_rpt"/>
</dbReference>
<evidence type="ECO:0000313" key="1">
    <source>
        <dbReference type="EMBL" id="AYR24336.1"/>
    </source>
</evidence>
<name>A0AAD0XFL6_9BURK</name>
<dbReference type="SUPFAM" id="SSF48452">
    <property type="entry name" value="TPR-like"/>
    <property type="match status" value="1"/>
</dbReference>
<dbReference type="SMART" id="SM00028">
    <property type="entry name" value="TPR"/>
    <property type="match status" value="4"/>
</dbReference>
<organism evidence="1 2">
    <name type="scientific">Herbaspirillum rubrisubalbicans</name>
    <dbReference type="NCBI Taxonomy" id="80842"/>
    <lineage>
        <taxon>Bacteria</taxon>
        <taxon>Pseudomonadati</taxon>
        <taxon>Pseudomonadota</taxon>
        <taxon>Betaproteobacteria</taxon>
        <taxon>Burkholderiales</taxon>
        <taxon>Oxalobacteraceae</taxon>
        <taxon>Herbaspirillum</taxon>
    </lineage>
</organism>
<gene>
    <name evidence="1" type="ORF">RC54_11055</name>
</gene>